<evidence type="ECO:0000256" key="13">
    <source>
        <dbReference type="SAM" id="Phobius"/>
    </source>
</evidence>
<evidence type="ECO:0000256" key="9">
    <source>
        <dbReference type="ARBA" id="ARBA00023136"/>
    </source>
</evidence>
<keyword evidence="3 12" id="KW-0813">Transport</keyword>
<dbReference type="InterPro" id="IPR001873">
    <property type="entry name" value="ENaC"/>
</dbReference>
<protein>
    <recommendedName>
        <fullName evidence="16">Pickpocket protein 28</fullName>
    </recommendedName>
</protein>
<accession>A0A653CDX3</accession>
<dbReference type="GO" id="GO:0005886">
    <property type="term" value="C:plasma membrane"/>
    <property type="evidence" value="ECO:0007669"/>
    <property type="project" value="TreeGrafter"/>
</dbReference>
<dbReference type="InterPro" id="IPR020903">
    <property type="entry name" value="ENaC_CS"/>
</dbReference>
<comment type="similarity">
    <text evidence="2 12">Belongs to the amiloride-sensitive sodium channel (TC 1.A.6) family.</text>
</comment>
<dbReference type="AlphaFoldDB" id="A0A653CDX3"/>
<evidence type="ECO:0000256" key="5">
    <source>
        <dbReference type="ARBA" id="ARBA00022692"/>
    </source>
</evidence>
<dbReference type="PRINTS" id="PR01078">
    <property type="entry name" value="AMINACHANNEL"/>
</dbReference>
<evidence type="ECO:0000256" key="12">
    <source>
        <dbReference type="RuleBase" id="RU000679"/>
    </source>
</evidence>
<keyword evidence="8 12" id="KW-0406">Ion transport</keyword>
<organism evidence="14 15">
    <name type="scientific">Callosobruchus maculatus</name>
    <name type="common">Southern cowpea weevil</name>
    <name type="synonym">Pulse bruchid</name>
    <dbReference type="NCBI Taxonomy" id="64391"/>
    <lineage>
        <taxon>Eukaryota</taxon>
        <taxon>Metazoa</taxon>
        <taxon>Ecdysozoa</taxon>
        <taxon>Arthropoda</taxon>
        <taxon>Hexapoda</taxon>
        <taxon>Insecta</taxon>
        <taxon>Pterygota</taxon>
        <taxon>Neoptera</taxon>
        <taxon>Endopterygota</taxon>
        <taxon>Coleoptera</taxon>
        <taxon>Polyphaga</taxon>
        <taxon>Cucujiformia</taxon>
        <taxon>Chrysomeloidea</taxon>
        <taxon>Chrysomelidae</taxon>
        <taxon>Bruchinae</taxon>
        <taxon>Bruchini</taxon>
        <taxon>Callosobruchus</taxon>
    </lineage>
</organism>
<evidence type="ECO:0000256" key="3">
    <source>
        <dbReference type="ARBA" id="ARBA00022448"/>
    </source>
</evidence>
<name>A0A653CDX3_CALMS</name>
<sequence length="566" mass="65617">MNSAVCSVNSYINHLRMPSVISNGVELPNLDPLHLSRTETNTDDKNVKLKRVRANLNGTKNYLKEYCQNTSIHGFKYLTEKRSLCERYLWLLLISLSIGTCGFLISRIYYKFITSPVLVSFATKESPLSAVPFPAVTICPMTKARKSVYNFTRVVYDLQDHKNITDKEQLYGKYLSLVCNYGGRYFPLKDTFDDDFYEKIDEMKLNITHYTESCAFLTGDQVPCATLFQPIVLDESVCYTFNMLDRTAIFQDEVTHFKNYHLTEKTLNWDVDKGYGKVNASRAFSTYPYKSYLSGYGNGLHITFKQLASELDYLCLNNLQGFSVNLHAPHVLPQLNKAFFQVSFGDAVMALVTPKMMKTSQKVRKYHPDIRECYFTNEKPLRYFKQYTPSNCKLECYTNYTLKYCQCVQFYMPRNKTTPICGTGKHICLQIAEFTLKYMQLQQSSKNDEKHAFFCDCKPSCVEITYDTKLSQSTWNYKERYLARHRKPINDSYLYARLSVFFKQDSFLTSERNELYGPTDFLANFGGLLGLFTGFSVLSLAEILYFLSIRVWCNVKLYKFWAGPKT</sequence>
<gene>
    <name evidence="14" type="ORF">CALMAC_LOCUS8315</name>
</gene>
<evidence type="ECO:0008006" key="16">
    <source>
        <dbReference type="Google" id="ProtNLM"/>
    </source>
</evidence>
<proteinExistence type="inferred from homology"/>
<dbReference type="Gene3D" id="1.10.287.770">
    <property type="entry name" value="YojJ-like"/>
    <property type="match status" value="1"/>
</dbReference>
<dbReference type="OrthoDB" id="6021021at2759"/>
<dbReference type="PANTHER" id="PTHR11690">
    <property type="entry name" value="AMILORIDE-SENSITIVE SODIUM CHANNEL-RELATED"/>
    <property type="match status" value="1"/>
</dbReference>
<keyword evidence="10 12" id="KW-0739">Sodium transport</keyword>
<reference evidence="14 15" key="1">
    <citation type="submission" date="2019-01" db="EMBL/GenBank/DDBJ databases">
        <authorList>
            <person name="Sayadi A."/>
        </authorList>
    </citation>
    <scope>NUCLEOTIDE SEQUENCE [LARGE SCALE GENOMIC DNA]</scope>
</reference>
<dbReference type="PROSITE" id="PS01206">
    <property type="entry name" value="ASC"/>
    <property type="match status" value="1"/>
</dbReference>
<feature type="transmembrane region" description="Helical" evidence="13">
    <location>
        <begin position="88"/>
        <end position="110"/>
    </location>
</feature>
<dbReference type="Gene3D" id="1.10.287.820">
    <property type="entry name" value="Acid-sensing ion channel domain"/>
    <property type="match status" value="1"/>
</dbReference>
<keyword evidence="5 12" id="KW-0812">Transmembrane</keyword>
<evidence type="ECO:0000256" key="1">
    <source>
        <dbReference type="ARBA" id="ARBA00004141"/>
    </source>
</evidence>
<keyword evidence="11 12" id="KW-0407">Ion channel</keyword>
<evidence type="ECO:0000256" key="4">
    <source>
        <dbReference type="ARBA" id="ARBA00022461"/>
    </source>
</evidence>
<dbReference type="Pfam" id="PF00858">
    <property type="entry name" value="ASC"/>
    <property type="match status" value="1"/>
</dbReference>
<comment type="subcellular location">
    <subcellularLocation>
        <location evidence="1">Membrane</location>
        <topology evidence="1">Multi-pass membrane protein</topology>
    </subcellularLocation>
</comment>
<keyword evidence="4 12" id="KW-0894">Sodium channel</keyword>
<dbReference type="EMBL" id="CAACVG010007568">
    <property type="protein sequence ID" value="VEN46111.1"/>
    <property type="molecule type" value="Genomic_DNA"/>
</dbReference>
<evidence type="ECO:0000256" key="7">
    <source>
        <dbReference type="ARBA" id="ARBA00023053"/>
    </source>
</evidence>
<evidence type="ECO:0000256" key="6">
    <source>
        <dbReference type="ARBA" id="ARBA00022989"/>
    </source>
</evidence>
<dbReference type="PANTHER" id="PTHR11690:SF288">
    <property type="entry name" value="AMILORIDE-SENSITIVE NA+ CHANNEL-RELATED"/>
    <property type="match status" value="1"/>
</dbReference>
<keyword evidence="7" id="KW-0915">Sodium</keyword>
<evidence type="ECO:0000256" key="8">
    <source>
        <dbReference type="ARBA" id="ARBA00023065"/>
    </source>
</evidence>
<evidence type="ECO:0000313" key="15">
    <source>
        <dbReference type="Proteomes" id="UP000410492"/>
    </source>
</evidence>
<evidence type="ECO:0000313" key="14">
    <source>
        <dbReference type="EMBL" id="VEN46111.1"/>
    </source>
</evidence>
<dbReference type="Proteomes" id="UP000410492">
    <property type="component" value="Unassembled WGS sequence"/>
</dbReference>
<keyword evidence="6 13" id="KW-1133">Transmembrane helix</keyword>
<dbReference type="GO" id="GO:0015280">
    <property type="term" value="F:ligand-gated sodium channel activity"/>
    <property type="evidence" value="ECO:0007669"/>
    <property type="project" value="TreeGrafter"/>
</dbReference>
<keyword evidence="9 13" id="KW-0472">Membrane</keyword>
<evidence type="ECO:0000256" key="11">
    <source>
        <dbReference type="ARBA" id="ARBA00023303"/>
    </source>
</evidence>
<keyword evidence="15" id="KW-1185">Reference proteome</keyword>
<evidence type="ECO:0000256" key="10">
    <source>
        <dbReference type="ARBA" id="ARBA00023201"/>
    </source>
</evidence>
<evidence type="ECO:0000256" key="2">
    <source>
        <dbReference type="ARBA" id="ARBA00007193"/>
    </source>
</evidence>
<feature type="transmembrane region" description="Helical" evidence="13">
    <location>
        <begin position="521"/>
        <end position="547"/>
    </location>
</feature>